<accession>A0A7J6ERL8</accession>
<evidence type="ECO:0000256" key="1">
    <source>
        <dbReference type="ARBA" id="ARBA00022729"/>
    </source>
</evidence>
<dbReference type="PANTHER" id="PTHR46809:SF2">
    <property type="entry name" value="GH21273P"/>
    <property type="match status" value="1"/>
</dbReference>
<dbReference type="PANTHER" id="PTHR46809">
    <property type="entry name" value="STROMAL CELL-DERIVED FACTOR 2-LIKE PROTEIN"/>
    <property type="match status" value="1"/>
</dbReference>
<gene>
    <name evidence="4" type="ORF">G4B88_012548</name>
</gene>
<evidence type="ECO:0000313" key="4">
    <source>
        <dbReference type="EMBL" id="KAF4360330.1"/>
    </source>
</evidence>
<sequence>MEIKIKYLQIDQKLANIIVRPVVEAKTSAKQGDSIRSGSVIRLQHMRTRKWLHSHLHASPITGNQEEGNMAGNHDIAGIKQPKNFDIVVLRKEDNGSNTETRNEEWQT</sequence>
<name>A0A7J6ERL8_CANSA</name>
<feature type="domain" description="MIR" evidence="3">
    <location>
        <begin position="32"/>
        <end position="90"/>
    </location>
</feature>
<dbReference type="InterPro" id="IPR016093">
    <property type="entry name" value="MIR_motif"/>
</dbReference>
<reference evidence="4 5" key="1">
    <citation type="journal article" date="2020" name="bioRxiv">
        <title>Sequence and annotation of 42 cannabis genomes reveals extensive copy number variation in cannabinoid synthesis and pathogen resistance genes.</title>
        <authorList>
            <person name="Mckernan K.J."/>
            <person name="Helbert Y."/>
            <person name="Kane L.T."/>
            <person name="Ebling H."/>
            <person name="Zhang L."/>
            <person name="Liu B."/>
            <person name="Eaton Z."/>
            <person name="Mclaughlin S."/>
            <person name="Kingan S."/>
            <person name="Baybayan P."/>
            <person name="Concepcion G."/>
            <person name="Jordan M."/>
            <person name="Riva A."/>
            <person name="Barbazuk W."/>
            <person name="Harkins T."/>
        </authorList>
    </citation>
    <scope>NUCLEOTIDE SEQUENCE [LARGE SCALE GENOMIC DNA]</scope>
    <source>
        <strain evidence="5">cv. Jamaican Lion 4</strain>
        <tissue evidence="4">Leaf</tissue>
    </source>
</reference>
<evidence type="ECO:0000256" key="2">
    <source>
        <dbReference type="ARBA" id="ARBA00022737"/>
    </source>
</evidence>
<dbReference type="InterPro" id="IPR036300">
    <property type="entry name" value="MIR_dom_sf"/>
</dbReference>
<dbReference type="Pfam" id="PF02815">
    <property type="entry name" value="MIR"/>
    <property type="match status" value="1"/>
</dbReference>
<proteinExistence type="predicted"/>
<dbReference type="AlphaFoldDB" id="A0A7J6ERL8"/>
<protein>
    <recommendedName>
        <fullName evidence="3">MIR domain-containing protein</fullName>
    </recommendedName>
</protein>
<evidence type="ECO:0000259" key="3">
    <source>
        <dbReference type="PROSITE" id="PS50919"/>
    </source>
</evidence>
<dbReference type="SUPFAM" id="SSF82109">
    <property type="entry name" value="MIR domain"/>
    <property type="match status" value="1"/>
</dbReference>
<dbReference type="Proteomes" id="UP000583929">
    <property type="component" value="Unassembled WGS sequence"/>
</dbReference>
<dbReference type="Gene3D" id="2.80.10.50">
    <property type="match status" value="1"/>
</dbReference>
<keyword evidence="1" id="KW-0732">Signal</keyword>
<dbReference type="EMBL" id="JAATIQ010000351">
    <property type="protein sequence ID" value="KAF4360330.1"/>
    <property type="molecule type" value="Genomic_DNA"/>
</dbReference>
<keyword evidence="2" id="KW-0677">Repeat</keyword>
<dbReference type="PROSITE" id="PS50919">
    <property type="entry name" value="MIR"/>
    <property type="match status" value="1"/>
</dbReference>
<organism evidence="4 5">
    <name type="scientific">Cannabis sativa</name>
    <name type="common">Hemp</name>
    <name type="synonym">Marijuana</name>
    <dbReference type="NCBI Taxonomy" id="3483"/>
    <lineage>
        <taxon>Eukaryota</taxon>
        <taxon>Viridiplantae</taxon>
        <taxon>Streptophyta</taxon>
        <taxon>Embryophyta</taxon>
        <taxon>Tracheophyta</taxon>
        <taxon>Spermatophyta</taxon>
        <taxon>Magnoliopsida</taxon>
        <taxon>eudicotyledons</taxon>
        <taxon>Gunneridae</taxon>
        <taxon>Pentapetalae</taxon>
        <taxon>rosids</taxon>
        <taxon>fabids</taxon>
        <taxon>Rosales</taxon>
        <taxon>Cannabaceae</taxon>
        <taxon>Cannabis</taxon>
    </lineage>
</organism>
<keyword evidence="5" id="KW-1185">Reference proteome</keyword>
<evidence type="ECO:0000313" key="5">
    <source>
        <dbReference type="Proteomes" id="UP000583929"/>
    </source>
</evidence>
<comment type="caution">
    <text evidence="4">The sequence shown here is derived from an EMBL/GenBank/DDBJ whole genome shotgun (WGS) entry which is preliminary data.</text>
</comment>